<dbReference type="EMBL" id="JAATIP010000084">
    <property type="protein sequence ID" value="KAF4376544.1"/>
    <property type="molecule type" value="Genomic_DNA"/>
</dbReference>
<name>A0A7J6G0L7_CANSA</name>
<protein>
    <submittedName>
        <fullName evidence="2">Uncharacterized protein</fullName>
    </submittedName>
</protein>
<sequence length="167" mass="19613">MTPDLPVDVVSPREMDLMNDDVSELLYSKRGCCFWIPCLNRDRSSSDSAGSVWWQRIRPVENEDPWWSRSWKKVREWSELVAGPKWKTFIRRFNKNRPFCHNNHNKHGAKFNYDEFDYALNFDDGRGQNGHFDDEDLLRRDFSSRFASVPPSAKSSMDLGRDGPSFT</sequence>
<dbReference type="PANTHER" id="PTHR47076:SF1">
    <property type="entry name" value="NHL DOMAIN PROTEIN"/>
    <property type="match status" value="1"/>
</dbReference>
<reference evidence="2 3" key="1">
    <citation type="journal article" date="2020" name="bioRxiv">
        <title>Sequence and annotation of 42 cannabis genomes reveals extensive copy number variation in cannabinoid synthesis and pathogen resistance genes.</title>
        <authorList>
            <person name="Mckernan K.J."/>
            <person name="Helbert Y."/>
            <person name="Kane L.T."/>
            <person name="Ebling H."/>
            <person name="Zhang L."/>
            <person name="Liu B."/>
            <person name="Eaton Z."/>
            <person name="Mclaughlin S."/>
            <person name="Kingan S."/>
            <person name="Baybayan P."/>
            <person name="Concepcion G."/>
            <person name="Jordan M."/>
            <person name="Riva A."/>
            <person name="Barbazuk W."/>
            <person name="Harkins T."/>
        </authorList>
    </citation>
    <scope>NUCLEOTIDE SEQUENCE [LARGE SCALE GENOMIC DNA]</scope>
    <source>
        <strain evidence="3">cv. Jamaican Lion 4</strain>
        <tissue evidence="2">Leaf</tissue>
    </source>
</reference>
<evidence type="ECO:0000313" key="3">
    <source>
        <dbReference type="Proteomes" id="UP000525078"/>
    </source>
</evidence>
<comment type="caution">
    <text evidence="2">The sequence shown here is derived from an EMBL/GenBank/DDBJ whole genome shotgun (WGS) entry which is preliminary data.</text>
</comment>
<dbReference type="PANTHER" id="PTHR47076">
    <property type="entry name" value="NHL DOMAIN PROTEIN"/>
    <property type="match status" value="1"/>
</dbReference>
<dbReference type="Proteomes" id="UP000525078">
    <property type="component" value="Unassembled WGS sequence"/>
</dbReference>
<dbReference type="AlphaFoldDB" id="A0A7J6G0L7"/>
<evidence type="ECO:0000313" key="2">
    <source>
        <dbReference type="EMBL" id="KAF4376544.1"/>
    </source>
</evidence>
<proteinExistence type="predicted"/>
<gene>
    <name evidence="2" type="ORF">F8388_025415</name>
</gene>
<feature type="region of interest" description="Disordered" evidence="1">
    <location>
        <begin position="147"/>
        <end position="167"/>
    </location>
</feature>
<organism evidence="2 3">
    <name type="scientific">Cannabis sativa</name>
    <name type="common">Hemp</name>
    <name type="synonym">Marijuana</name>
    <dbReference type="NCBI Taxonomy" id="3483"/>
    <lineage>
        <taxon>Eukaryota</taxon>
        <taxon>Viridiplantae</taxon>
        <taxon>Streptophyta</taxon>
        <taxon>Embryophyta</taxon>
        <taxon>Tracheophyta</taxon>
        <taxon>Spermatophyta</taxon>
        <taxon>Magnoliopsida</taxon>
        <taxon>eudicotyledons</taxon>
        <taxon>Gunneridae</taxon>
        <taxon>Pentapetalae</taxon>
        <taxon>rosids</taxon>
        <taxon>fabids</taxon>
        <taxon>Rosales</taxon>
        <taxon>Cannabaceae</taxon>
        <taxon>Cannabis</taxon>
    </lineage>
</organism>
<evidence type="ECO:0000256" key="1">
    <source>
        <dbReference type="SAM" id="MobiDB-lite"/>
    </source>
</evidence>
<accession>A0A7J6G0L7</accession>